<sequence length="1013" mass="115120">MLPLKLSIEGLYSYQKKQIIDFTALTEAGLFGIFGAVGSGKSSVLEAIGFVLYGETERLNKTDKRSYNMLNLKSNQASIDFEFLNYEDRKFKFVANWNRKKKFDETTPLSRAAYEMIGQDWIPLDSTDATPIIGLSYDNFRRTIIIPQGKFKEFLELKGKDRSDMMKEIFHLHKYDLSAKVGILQSATKSSLDQLKGQLSGYETISNETIQLKVEEYQKASEILEKNKEIHKEVEAEFTVLTTLKSNFEEFEKRKAFLSELTLKKSEMDTLQAEVTQFETVEKAFRTNLTNLSQSNIALVNAKADYASTENHFKTIQETIGTNEKLLLELQPQFNNLELSKQMVLDLESIAKVLKLKSESKDFEDNIKTENDLIEAFSIKEKAEKNKLTAIQKEIADLKLKKTDTSILLAVGDWFTQHFFLQKSLTDSIENIKNEIEKITNFKTSFETLGLSPENWQEDLKSQNNVLEAKKTDLGTAKNKLLVAQELAKFSHSLHQGESCPLCGALEHPNPMQVTDVSHEISEIETSFIELAKQELFLKGIWDKAQKMQIEWSHSKSQLELFKKTKIDIEQKQENHLEQFVWTAFSPTDFASFEVQKNTQEQLEVNINSLEANEKTLRASLDKIIEEIKGHTINQNKIKSDLSALFGAIKNELSQVKVLIFNDYENKEVAVIESEKNALVANNTLVASEYKLISDTIEEDKKKAAVFKGRLDSQKELIEVITKQLKQTNDLINGLLETHQFDSIESVELILKKNIDVRTEMDKINQYIIQLGAAKTLVEELEKILSGQVFDKHSYEIKEQATKEANEALNVQIGIVATLESELTKMKKELDKKADLITQYVALESRATNLSTLSNMFSGAGFVNYVSGIYLQNLADVANVRFHRMTKNQLSLQINTSNEFEVIDYLNNGASRSVKTLSGGQGFQASLCLALALAESVQSLNKTNKNFFFIDEGFGTQDPESVAVVFETLQSLFKENRIVGIISHVTELQERIPRSINVIKDEDKGSEIYENWN</sequence>
<feature type="domain" description="Rad50/SbcC-type AAA" evidence="2">
    <location>
        <begin position="5"/>
        <end position="252"/>
    </location>
</feature>
<evidence type="ECO:0000259" key="2">
    <source>
        <dbReference type="Pfam" id="PF13476"/>
    </source>
</evidence>
<keyword evidence="4" id="KW-1185">Reference proteome</keyword>
<evidence type="ECO:0000313" key="3">
    <source>
        <dbReference type="EMBL" id="RAR73746.1"/>
    </source>
</evidence>
<reference evidence="3 4" key="1">
    <citation type="submission" date="2018-06" db="EMBL/GenBank/DDBJ databases">
        <title>Genomic Encyclopedia of Archaeal and Bacterial Type Strains, Phase II (KMG-II): from individual species to whole genera.</title>
        <authorList>
            <person name="Goeker M."/>
        </authorList>
    </citation>
    <scope>NUCLEOTIDE SEQUENCE [LARGE SCALE GENOMIC DNA]</scope>
    <source>
        <strain evidence="3 4">DSM 25663</strain>
    </source>
</reference>
<dbReference type="InterPro" id="IPR027417">
    <property type="entry name" value="P-loop_NTPase"/>
</dbReference>
<keyword evidence="3" id="KW-0540">Nuclease</keyword>
<dbReference type="SUPFAM" id="SSF52540">
    <property type="entry name" value="P-loop containing nucleoside triphosphate hydrolases"/>
    <property type="match status" value="1"/>
</dbReference>
<dbReference type="PANTHER" id="PTHR32114:SF2">
    <property type="entry name" value="ABC TRANSPORTER ABCH.3"/>
    <property type="match status" value="1"/>
</dbReference>
<keyword evidence="1" id="KW-0175">Coiled coil</keyword>
<gene>
    <name evidence="3" type="ORF">CLV55_10365</name>
</gene>
<feature type="coiled-coil region" evidence="1">
    <location>
        <begin position="593"/>
        <end position="627"/>
    </location>
</feature>
<name>A0A328YUK8_9FLAO</name>
<keyword evidence="3" id="KW-0378">Hydrolase</keyword>
<keyword evidence="3" id="KW-0269">Exonuclease</keyword>
<dbReference type="RefSeq" id="WP_112112550.1">
    <property type="nucleotide sequence ID" value="NZ_QLSZ01000003.1"/>
</dbReference>
<dbReference type="Pfam" id="PF13476">
    <property type="entry name" value="AAA_23"/>
    <property type="match status" value="1"/>
</dbReference>
<dbReference type="GO" id="GO:0004527">
    <property type="term" value="F:exonuclease activity"/>
    <property type="evidence" value="ECO:0007669"/>
    <property type="project" value="UniProtKB-KW"/>
</dbReference>
<dbReference type="Gene3D" id="3.40.50.300">
    <property type="entry name" value="P-loop containing nucleotide triphosphate hydrolases"/>
    <property type="match status" value="2"/>
</dbReference>
<dbReference type="EMBL" id="QLSZ01000003">
    <property type="protein sequence ID" value="RAR73746.1"/>
    <property type="molecule type" value="Genomic_DNA"/>
</dbReference>
<dbReference type="InterPro" id="IPR038729">
    <property type="entry name" value="Rad50/SbcC_AAA"/>
</dbReference>
<dbReference type="GO" id="GO:0006302">
    <property type="term" value="P:double-strand break repair"/>
    <property type="evidence" value="ECO:0007669"/>
    <property type="project" value="InterPro"/>
</dbReference>
<dbReference type="Proteomes" id="UP000248840">
    <property type="component" value="Unassembled WGS sequence"/>
</dbReference>
<protein>
    <submittedName>
        <fullName evidence="3">Exonuclease SbcC</fullName>
    </submittedName>
</protein>
<accession>A0A328YUK8</accession>
<dbReference type="OrthoDB" id="9795626at2"/>
<dbReference type="GO" id="GO:0016887">
    <property type="term" value="F:ATP hydrolysis activity"/>
    <property type="evidence" value="ECO:0007669"/>
    <property type="project" value="InterPro"/>
</dbReference>
<proteinExistence type="predicted"/>
<evidence type="ECO:0000256" key="1">
    <source>
        <dbReference type="SAM" id="Coils"/>
    </source>
</evidence>
<dbReference type="Pfam" id="PF13558">
    <property type="entry name" value="SbcC_Walker_B"/>
    <property type="match status" value="1"/>
</dbReference>
<comment type="caution">
    <text evidence="3">The sequence shown here is derived from an EMBL/GenBank/DDBJ whole genome shotgun (WGS) entry which is preliminary data.</text>
</comment>
<feature type="coiled-coil region" evidence="1">
    <location>
        <begin position="207"/>
        <end position="237"/>
    </location>
</feature>
<evidence type="ECO:0000313" key="4">
    <source>
        <dbReference type="Proteomes" id="UP000248840"/>
    </source>
</evidence>
<dbReference type="PANTHER" id="PTHR32114">
    <property type="entry name" value="ABC TRANSPORTER ABCH.3"/>
    <property type="match status" value="1"/>
</dbReference>
<dbReference type="AlphaFoldDB" id="A0A328YUK8"/>
<organism evidence="3 4">
    <name type="scientific">Flavobacterium aciduliphilum</name>
    <dbReference type="NCBI Taxonomy" id="1101402"/>
    <lineage>
        <taxon>Bacteria</taxon>
        <taxon>Pseudomonadati</taxon>
        <taxon>Bacteroidota</taxon>
        <taxon>Flavobacteriia</taxon>
        <taxon>Flavobacteriales</taxon>
        <taxon>Flavobacteriaceae</taxon>
        <taxon>Flavobacterium</taxon>
    </lineage>
</organism>